<evidence type="ECO:0000313" key="1">
    <source>
        <dbReference type="EMBL" id="KGN36962.1"/>
    </source>
</evidence>
<evidence type="ECO:0000313" key="2">
    <source>
        <dbReference type="Proteomes" id="UP000030011"/>
    </source>
</evidence>
<name>A0A0A0JLN7_9MICO</name>
<keyword evidence="2" id="KW-1185">Reference proteome</keyword>
<dbReference type="SUPFAM" id="SSF55486">
    <property type="entry name" value="Metalloproteases ('zincins'), catalytic domain"/>
    <property type="match status" value="1"/>
</dbReference>
<dbReference type="CDD" id="cd12954">
    <property type="entry name" value="MMP_TTHA0227_like_1"/>
    <property type="match status" value="1"/>
</dbReference>
<sequence length="108" mass="11960">MRSRREAFDDIVIEVAERARTYLGTRYADVEFAVEDVPPTDPAPWEEQAAPVGRLLPVGGQAGHRIVVYRRPVETRARDVGEIAAIVREVVAEQVAALLNVPPSEIEL</sequence>
<dbReference type="RefSeq" id="WP_035905861.1">
    <property type="nucleotide sequence ID" value="NZ_AVPK01000007.1"/>
</dbReference>
<dbReference type="Gene3D" id="3.30.2010.20">
    <property type="match status" value="1"/>
</dbReference>
<dbReference type="EMBL" id="AVPK01000007">
    <property type="protein sequence ID" value="KGN36962.1"/>
    <property type="molecule type" value="Genomic_DNA"/>
</dbReference>
<dbReference type="AlphaFoldDB" id="A0A0A0JLN7"/>
<organism evidence="1 2">
    <name type="scientific">Knoellia subterranea KCTC 19937</name>
    <dbReference type="NCBI Taxonomy" id="1385521"/>
    <lineage>
        <taxon>Bacteria</taxon>
        <taxon>Bacillati</taxon>
        <taxon>Actinomycetota</taxon>
        <taxon>Actinomycetes</taxon>
        <taxon>Micrococcales</taxon>
        <taxon>Intrasporangiaceae</taxon>
        <taxon>Knoellia</taxon>
    </lineage>
</organism>
<reference evidence="1 2" key="1">
    <citation type="submission" date="2013-08" db="EMBL/GenBank/DDBJ databases">
        <title>The genome sequence of Knoellia subterranea.</title>
        <authorList>
            <person name="Zhu W."/>
            <person name="Wang G."/>
        </authorList>
    </citation>
    <scope>NUCLEOTIDE SEQUENCE [LARGE SCALE GENOMIC DNA]</scope>
    <source>
        <strain evidence="1 2">KCTC 19937</strain>
    </source>
</reference>
<gene>
    <name evidence="1" type="ORF">N803_16230</name>
</gene>
<evidence type="ECO:0008006" key="3">
    <source>
        <dbReference type="Google" id="ProtNLM"/>
    </source>
</evidence>
<dbReference type="OrthoDB" id="4966605at2"/>
<dbReference type="eggNOG" id="COG3824">
    <property type="taxonomic scope" value="Bacteria"/>
</dbReference>
<comment type="caution">
    <text evidence="1">The sequence shown here is derived from an EMBL/GenBank/DDBJ whole genome shotgun (WGS) entry which is preliminary data.</text>
</comment>
<dbReference type="InterPro" id="IPR038555">
    <property type="entry name" value="Zincin_1_sf"/>
</dbReference>
<dbReference type="Proteomes" id="UP000030011">
    <property type="component" value="Unassembled WGS sequence"/>
</dbReference>
<dbReference type="Pfam" id="PF06262">
    <property type="entry name" value="Zincin_1"/>
    <property type="match status" value="1"/>
</dbReference>
<protein>
    <recommendedName>
        <fullName evidence="3">Peptidase</fullName>
    </recommendedName>
</protein>
<dbReference type="InterPro" id="IPR010428">
    <property type="entry name" value="Zincin_1"/>
</dbReference>
<accession>A0A0A0JLN7</accession>
<proteinExistence type="predicted"/>
<dbReference type="STRING" id="1385521.N803_16230"/>